<sequence length="165" mass="17814">MGFFQESICDCCYCPMQFALKQFEGEVVFISTLLDPNIELNLSSVEDFIVFGTMNGDRACVPVSEIFSFASMITKPPAGLVKPIQKSVKGKCGCIEDPMTNKFNVGDIVSINGSPPLQVNAVGEGIVVVNLLDSPIHTIISICNVVFSVEFLPPTTTNQAINTQS</sequence>
<evidence type="ECO:0000313" key="1">
    <source>
        <dbReference type="EMBL" id="MDP5275280.1"/>
    </source>
</evidence>
<dbReference type="Proteomes" id="UP001231941">
    <property type="component" value="Unassembled WGS sequence"/>
</dbReference>
<organism evidence="1 2">
    <name type="scientific">Chengkuizengella axinellae</name>
    <dbReference type="NCBI Taxonomy" id="3064388"/>
    <lineage>
        <taxon>Bacteria</taxon>
        <taxon>Bacillati</taxon>
        <taxon>Bacillota</taxon>
        <taxon>Bacilli</taxon>
        <taxon>Bacillales</taxon>
        <taxon>Paenibacillaceae</taxon>
        <taxon>Chengkuizengella</taxon>
    </lineage>
</organism>
<dbReference type="EMBL" id="JAVAMP010000007">
    <property type="protein sequence ID" value="MDP5275280.1"/>
    <property type="molecule type" value="Genomic_DNA"/>
</dbReference>
<dbReference type="RefSeq" id="WP_305992592.1">
    <property type="nucleotide sequence ID" value="NZ_JAVAMP010000007.1"/>
</dbReference>
<keyword evidence="2" id="KW-1185">Reference proteome</keyword>
<evidence type="ECO:0000313" key="2">
    <source>
        <dbReference type="Proteomes" id="UP001231941"/>
    </source>
</evidence>
<reference evidence="1 2" key="1">
    <citation type="submission" date="2023-08" db="EMBL/GenBank/DDBJ databases">
        <authorList>
            <person name="Park J.-S."/>
        </authorList>
    </citation>
    <scope>NUCLEOTIDE SEQUENCE [LARGE SCALE GENOMIC DNA]</scope>
    <source>
        <strain evidence="1 2">2205SS18-9</strain>
    </source>
</reference>
<comment type="caution">
    <text evidence="1">The sequence shown here is derived from an EMBL/GenBank/DDBJ whole genome shotgun (WGS) entry which is preliminary data.</text>
</comment>
<gene>
    <name evidence="1" type="ORF">Q5Y73_14275</name>
</gene>
<proteinExistence type="predicted"/>
<accession>A0ABT9J2N2</accession>
<protein>
    <submittedName>
        <fullName evidence="1">Uncharacterized protein</fullName>
    </submittedName>
</protein>
<name>A0ABT9J2N2_9BACL</name>